<gene>
    <name evidence="2" type="ORF">EDC54_102372</name>
</gene>
<reference evidence="2 3" key="1">
    <citation type="submission" date="2019-03" db="EMBL/GenBank/DDBJ databases">
        <title>Genomic Encyclopedia of Type Strains, Phase IV (KMG-IV): sequencing the most valuable type-strain genomes for metagenomic binning, comparative biology and taxonomic classification.</title>
        <authorList>
            <person name="Goeker M."/>
        </authorList>
    </citation>
    <scope>NUCLEOTIDE SEQUENCE [LARGE SCALE GENOMIC DNA]</scope>
    <source>
        <strain evidence="2 3">DSM 16730</strain>
    </source>
</reference>
<sequence>MNHDMKPLLSDSQGTSVNVLYFDAQVGEDDLYECATSRLNALLNLNSELARLNTETSAGMDQSALSEVNSILLSDAITMLNHLHNIVIKDKRRGRSVSPQLNDDAILGSQEVHHA</sequence>
<comment type="caution">
    <text evidence="2">The sequence shown here is derived from an EMBL/GenBank/DDBJ whole genome shotgun (WGS) entry which is preliminary data.</text>
</comment>
<evidence type="ECO:0000313" key="3">
    <source>
        <dbReference type="Proteomes" id="UP000295433"/>
    </source>
</evidence>
<name>A0A4R3VQK0_9GAMM</name>
<dbReference type="AlphaFoldDB" id="A0A4R3VQK0"/>
<dbReference type="RefSeq" id="WP_132454309.1">
    <property type="nucleotide sequence ID" value="NZ_JAWIZJ010000002.1"/>
</dbReference>
<evidence type="ECO:0000313" key="2">
    <source>
        <dbReference type="EMBL" id="TCV07800.1"/>
    </source>
</evidence>
<accession>A0A4R3VQK0</accession>
<dbReference type="EMBL" id="SMBY01000002">
    <property type="protein sequence ID" value="TCV07800.1"/>
    <property type="molecule type" value="Genomic_DNA"/>
</dbReference>
<protein>
    <submittedName>
        <fullName evidence="2">Uncharacterized protein</fullName>
    </submittedName>
</protein>
<dbReference type="OrthoDB" id="6424701at2"/>
<keyword evidence="3" id="KW-1185">Reference proteome</keyword>
<organism evidence="2 3">
    <name type="scientific">Samsonia erythrinae</name>
    <dbReference type="NCBI Taxonomy" id="160434"/>
    <lineage>
        <taxon>Bacteria</taxon>
        <taxon>Pseudomonadati</taxon>
        <taxon>Pseudomonadota</taxon>
        <taxon>Gammaproteobacteria</taxon>
        <taxon>Enterobacterales</taxon>
        <taxon>Pectobacteriaceae</taxon>
        <taxon>Samsonia</taxon>
    </lineage>
</organism>
<evidence type="ECO:0000256" key="1">
    <source>
        <dbReference type="SAM" id="MobiDB-lite"/>
    </source>
</evidence>
<dbReference type="Proteomes" id="UP000295433">
    <property type="component" value="Unassembled WGS sequence"/>
</dbReference>
<feature type="region of interest" description="Disordered" evidence="1">
    <location>
        <begin position="93"/>
        <end position="115"/>
    </location>
</feature>
<proteinExistence type="predicted"/>